<evidence type="ECO:0000256" key="1">
    <source>
        <dbReference type="ARBA" id="ARBA00004651"/>
    </source>
</evidence>
<dbReference type="Pfam" id="PF07690">
    <property type="entry name" value="MFS_1"/>
    <property type="match status" value="1"/>
</dbReference>
<evidence type="ECO:0000313" key="8">
    <source>
        <dbReference type="EMBL" id="ACN14119.1"/>
    </source>
</evidence>
<feature type="transmembrane region" description="Helical" evidence="6">
    <location>
        <begin position="72"/>
        <end position="89"/>
    </location>
</feature>
<dbReference type="InterPro" id="IPR011701">
    <property type="entry name" value="MFS"/>
</dbReference>
<dbReference type="GO" id="GO:0022857">
    <property type="term" value="F:transmembrane transporter activity"/>
    <property type="evidence" value="ECO:0007669"/>
    <property type="project" value="InterPro"/>
</dbReference>
<sequence>MLKHRSIIALNVAIFFFMFGVGMIVPLLPQKIIALTGSLQSVGYLASAFAVSFVLLQFPMGRLSDRFGFRRFLLAGYLTCSASGLFYCFSDTPEMIFFGRMLQGIGEAPLWALAPALVSILYPRSKGKVIGLYNASIHLGLTAGSAAGILVSPYWVNNESFLLFALSGLVGVLLIFVAVKNPDRKVSVTEGAVDKVAFMALVKNSSTFAVFGGIILYGAGYGIFLTVLPGFLIQDVGFSHRDIGWFFMLFYVAISLSQAIIGPLSDRYGSGKTMVLGLMAVFMGVGMFPGKGAWEIYSWLFAASFGLGGFCVSALAWLNNCVGDSLKGTVSGTFYLLWGIGFFLAPPLLGSFGKVLKTATGFSLLALCYLVQAVLLGVVLYRRNHGAKNSNTIA</sequence>
<gene>
    <name evidence="8" type="ordered locus">HRM2_10070</name>
</gene>
<keyword evidence="5 6" id="KW-0472">Membrane</keyword>
<dbReference type="Gene3D" id="1.20.1250.20">
    <property type="entry name" value="MFS general substrate transporter like domains"/>
    <property type="match status" value="1"/>
</dbReference>
<organism evidence="8 9">
    <name type="scientific">Desulforapulum autotrophicum (strain ATCC 43914 / DSM 3382 / VKM B-1955 / HRM2)</name>
    <name type="common">Desulfobacterium autotrophicum</name>
    <dbReference type="NCBI Taxonomy" id="177437"/>
    <lineage>
        <taxon>Bacteria</taxon>
        <taxon>Pseudomonadati</taxon>
        <taxon>Thermodesulfobacteriota</taxon>
        <taxon>Desulfobacteria</taxon>
        <taxon>Desulfobacterales</taxon>
        <taxon>Desulfobacteraceae</taxon>
        <taxon>Desulforapulum</taxon>
    </lineage>
</organism>
<feature type="transmembrane region" description="Helical" evidence="6">
    <location>
        <begin position="330"/>
        <end position="349"/>
    </location>
</feature>
<dbReference type="InterPro" id="IPR036259">
    <property type="entry name" value="MFS_trans_sf"/>
</dbReference>
<dbReference type="EMBL" id="CP001087">
    <property type="protein sequence ID" value="ACN14119.1"/>
    <property type="molecule type" value="Genomic_DNA"/>
</dbReference>
<dbReference type="HOGENOM" id="CLU_001265_10_14_7"/>
<dbReference type="RefSeq" id="WP_015902908.1">
    <property type="nucleotide sequence ID" value="NC_012108.1"/>
</dbReference>
<dbReference type="KEGG" id="dat:HRM2_10070"/>
<dbReference type="STRING" id="177437.HRM2_10070"/>
<evidence type="ECO:0000256" key="3">
    <source>
        <dbReference type="ARBA" id="ARBA00022692"/>
    </source>
</evidence>
<dbReference type="InterPro" id="IPR050189">
    <property type="entry name" value="MFS_Efflux_Transporters"/>
</dbReference>
<feature type="transmembrane region" description="Helical" evidence="6">
    <location>
        <begin position="41"/>
        <end position="60"/>
    </location>
</feature>
<keyword evidence="4 6" id="KW-1133">Transmembrane helix</keyword>
<feature type="transmembrane region" description="Helical" evidence="6">
    <location>
        <begin position="361"/>
        <end position="381"/>
    </location>
</feature>
<dbReference type="eggNOG" id="COG2814">
    <property type="taxonomic scope" value="Bacteria"/>
</dbReference>
<reference evidence="8 9" key="1">
    <citation type="journal article" date="2009" name="Environ. Microbiol.">
        <title>Genome sequence of Desulfobacterium autotrophicum HRM2, a marine sulfate reducer oxidizing organic carbon completely to carbon dioxide.</title>
        <authorList>
            <person name="Strittmatter A.W."/>
            <person name="Liesegang H."/>
            <person name="Rabus R."/>
            <person name="Decker I."/>
            <person name="Amann J."/>
            <person name="Andres S."/>
            <person name="Henne A."/>
            <person name="Fricke W.F."/>
            <person name="Martinez-Arias R."/>
            <person name="Bartels D."/>
            <person name="Goesmann A."/>
            <person name="Krause L."/>
            <person name="Puehler A."/>
            <person name="Klenk H.P."/>
            <person name="Richter M."/>
            <person name="Schuler M."/>
            <person name="Gloeckner F.O."/>
            <person name="Meyerdierks A."/>
            <person name="Gottschalk G."/>
            <person name="Amann R."/>
        </authorList>
    </citation>
    <scope>NUCLEOTIDE SEQUENCE [LARGE SCALE GENOMIC DNA]</scope>
    <source>
        <strain evidence="9">ATCC 43914 / DSM 3382 / HRM2</strain>
    </source>
</reference>
<evidence type="ECO:0000256" key="2">
    <source>
        <dbReference type="ARBA" id="ARBA00022475"/>
    </source>
</evidence>
<dbReference type="OrthoDB" id="9810492at2"/>
<feature type="transmembrane region" description="Helical" evidence="6">
    <location>
        <begin position="208"/>
        <end position="231"/>
    </location>
</feature>
<feature type="transmembrane region" description="Helical" evidence="6">
    <location>
        <begin position="296"/>
        <end position="318"/>
    </location>
</feature>
<proteinExistence type="predicted"/>
<evidence type="ECO:0000256" key="6">
    <source>
        <dbReference type="SAM" id="Phobius"/>
    </source>
</evidence>
<accession>C0QL33</accession>
<evidence type="ECO:0000313" key="9">
    <source>
        <dbReference type="Proteomes" id="UP000000442"/>
    </source>
</evidence>
<feature type="transmembrane region" description="Helical" evidence="6">
    <location>
        <begin position="101"/>
        <end position="123"/>
    </location>
</feature>
<feature type="transmembrane region" description="Helical" evidence="6">
    <location>
        <begin position="135"/>
        <end position="155"/>
    </location>
</feature>
<feature type="transmembrane region" description="Helical" evidence="6">
    <location>
        <begin position="161"/>
        <end position="179"/>
    </location>
</feature>
<dbReference type="CDD" id="cd17325">
    <property type="entry name" value="MFS_MdtG_SLC18_like"/>
    <property type="match status" value="1"/>
</dbReference>
<keyword evidence="9" id="KW-1185">Reference proteome</keyword>
<name>C0QL33_DESAH</name>
<dbReference type="AlphaFoldDB" id="C0QL33"/>
<dbReference type="PANTHER" id="PTHR43124">
    <property type="entry name" value="PURINE EFFLUX PUMP PBUE"/>
    <property type="match status" value="1"/>
</dbReference>
<feature type="transmembrane region" description="Helical" evidence="6">
    <location>
        <begin position="273"/>
        <end position="290"/>
    </location>
</feature>
<dbReference type="GO" id="GO:0005886">
    <property type="term" value="C:plasma membrane"/>
    <property type="evidence" value="ECO:0007669"/>
    <property type="project" value="UniProtKB-SubCell"/>
</dbReference>
<protein>
    <submittedName>
        <fullName evidence="8">Quinolone resistance protein NorA-like protein</fullName>
    </submittedName>
</protein>
<feature type="transmembrane region" description="Helical" evidence="6">
    <location>
        <begin position="243"/>
        <end position="261"/>
    </location>
</feature>
<dbReference type="InterPro" id="IPR020846">
    <property type="entry name" value="MFS_dom"/>
</dbReference>
<feature type="transmembrane region" description="Helical" evidence="6">
    <location>
        <begin position="7"/>
        <end position="29"/>
    </location>
</feature>
<evidence type="ECO:0000259" key="7">
    <source>
        <dbReference type="PROSITE" id="PS50850"/>
    </source>
</evidence>
<keyword evidence="2" id="KW-1003">Cell membrane</keyword>
<dbReference type="PANTHER" id="PTHR43124:SF3">
    <property type="entry name" value="CHLORAMPHENICOL EFFLUX PUMP RV0191"/>
    <property type="match status" value="1"/>
</dbReference>
<evidence type="ECO:0000256" key="4">
    <source>
        <dbReference type="ARBA" id="ARBA00022989"/>
    </source>
</evidence>
<dbReference type="PROSITE" id="PS50850">
    <property type="entry name" value="MFS"/>
    <property type="match status" value="1"/>
</dbReference>
<keyword evidence="3 6" id="KW-0812">Transmembrane</keyword>
<evidence type="ECO:0000256" key="5">
    <source>
        <dbReference type="ARBA" id="ARBA00023136"/>
    </source>
</evidence>
<dbReference type="SUPFAM" id="SSF103473">
    <property type="entry name" value="MFS general substrate transporter"/>
    <property type="match status" value="1"/>
</dbReference>
<dbReference type="Proteomes" id="UP000000442">
    <property type="component" value="Chromosome"/>
</dbReference>
<feature type="domain" description="Major facilitator superfamily (MFS) profile" evidence="7">
    <location>
        <begin position="6"/>
        <end position="384"/>
    </location>
</feature>
<comment type="subcellular location">
    <subcellularLocation>
        <location evidence="1">Cell membrane</location>
        <topology evidence="1">Multi-pass membrane protein</topology>
    </subcellularLocation>
</comment>